<accession>A0A175YPE5</accession>
<evidence type="ECO:0000313" key="2">
    <source>
        <dbReference type="Proteomes" id="UP000077755"/>
    </source>
</evidence>
<dbReference type="Gramene" id="KZM85120">
    <property type="protein sequence ID" value="KZM85120"/>
    <property type="gene ID" value="DCAR_027458"/>
</dbReference>
<dbReference type="EMBL" id="CP093350">
    <property type="protein sequence ID" value="WOH12569.1"/>
    <property type="molecule type" value="Genomic_DNA"/>
</dbReference>
<sequence length="68" mass="7633">MLDRDMGLLFDAHPPANFGLGEVIEGEPTQEEVPVPNGDPSCAHNKADVSFFWRFLSLLARMWKAMTK</sequence>
<keyword evidence="2" id="KW-1185">Reference proteome</keyword>
<reference evidence="1" key="1">
    <citation type="journal article" date="2016" name="Nat. Genet.">
        <title>A high-quality carrot genome assembly provides new insights into carotenoid accumulation and asterid genome evolution.</title>
        <authorList>
            <person name="Iorizzo M."/>
            <person name="Ellison S."/>
            <person name="Senalik D."/>
            <person name="Zeng P."/>
            <person name="Satapoomin P."/>
            <person name="Huang J."/>
            <person name="Bowman M."/>
            <person name="Iovene M."/>
            <person name="Sanseverino W."/>
            <person name="Cavagnaro P."/>
            <person name="Yildiz M."/>
            <person name="Macko-Podgorni A."/>
            <person name="Moranska E."/>
            <person name="Grzebelus E."/>
            <person name="Grzebelus D."/>
            <person name="Ashrafi H."/>
            <person name="Zheng Z."/>
            <person name="Cheng S."/>
            <person name="Spooner D."/>
            <person name="Van Deynze A."/>
            <person name="Simon P."/>
        </authorList>
    </citation>
    <scope>NUCLEOTIDE SEQUENCE</scope>
    <source>
        <tissue evidence="1">Leaf</tissue>
    </source>
</reference>
<proteinExistence type="predicted"/>
<gene>
    <name evidence="1" type="ORF">DCAR_0832074</name>
</gene>
<reference evidence="1" key="2">
    <citation type="submission" date="2022-03" db="EMBL/GenBank/DDBJ databases">
        <title>Draft title - Genomic analysis of global carrot germplasm unveils the trajectory of domestication and the origin of high carotenoid orange carrot.</title>
        <authorList>
            <person name="Iorizzo M."/>
            <person name="Ellison S."/>
            <person name="Senalik D."/>
            <person name="Macko-Podgorni A."/>
            <person name="Grzebelus D."/>
            <person name="Bostan H."/>
            <person name="Rolling W."/>
            <person name="Curaba J."/>
            <person name="Simon P."/>
        </authorList>
    </citation>
    <scope>NUCLEOTIDE SEQUENCE</scope>
    <source>
        <tissue evidence="1">Leaf</tissue>
    </source>
</reference>
<organism evidence="1 2">
    <name type="scientific">Daucus carota subsp. sativus</name>
    <name type="common">Carrot</name>
    <dbReference type="NCBI Taxonomy" id="79200"/>
    <lineage>
        <taxon>Eukaryota</taxon>
        <taxon>Viridiplantae</taxon>
        <taxon>Streptophyta</taxon>
        <taxon>Embryophyta</taxon>
        <taxon>Tracheophyta</taxon>
        <taxon>Spermatophyta</taxon>
        <taxon>Magnoliopsida</taxon>
        <taxon>eudicotyledons</taxon>
        <taxon>Gunneridae</taxon>
        <taxon>Pentapetalae</taxon>
        <taxon>asterids</taxon>
        <taxon>campanulids</taxon>
        <taxon>Apiales</taxon>
        <taxon>Apiaceae</taxon>
        <taxon>Apioideae</taxon>
        <taxon>Scandiceae</taxon>
        <taxon>Daucinae</taxon>
        <taxon>Daucus</taxon>
        <taxon>Daucus sect. Daucus</taxon>
    </lineage>
</organism>
<dbReference type="Proteomes" id="UP000077755">
    <property type="component" value="Chromosome 8"/>
</dbReference>
<dbReference type="AlphaFoldDB" id="A0A175YPE5"/>
<name>A0A175YPE5_DAUCS</name>
<protein>
    <submittedName>
        <fullName evidence="1">Uncharacterized protein</fullName>
    </submittedName>
</protein>
<evidence type="ECO:0000313" key="1">
    <source>
        <dbReference type="EMBL" id="WOH12569.1"/>
    </source>
</evidence>